<comment type="caution">
    <text evidence="1">The sequence shown here is derived from an EMBL/GenBank/DDBJ whole genome shotgun (WGS) entry which is preliminary data.</text>
</comment>
<gene>
    <name evidence="1" type="ORF">KQP761_LOCUS429</name>
</gene>
<evidence type="ECO:0000313" key="2">
    <source>
        <dbReference type="Proteomes" id="UP000663834"/>
    </source>
</evidence>
<dbReference type="AlphaFoldDB" id="A0A814XA68"/>
<organism evidence="1 2">
    <name type="scientific">Rotaria magnacalcarata</name>
    <dbReference type="NCBI Taxonomy" id="392030"/>
    <lineage>
        <taxon>Eukaryota</taxon>
        <taxon>Metazoa</taxon>
        <taxon>Spiralia</taxon>
        <taxon>Gnathifera</taxon>
        <taxon>Rotifera</taxon>
        <taxon>Eurotatoria</taxon>
        <taxon>Bdelloidea</taxon>
        <taxon>Philodinida</taxon>
        <taxon>Philodinidae</taxon>
        <taxon>Rotaria</taxon>
    </lineage>
</organism>
<sequence>MKKNKKTYFHNGFSQTICKFFNIFTLCSQQPTSCMIKDLSYSNTCMMATPVMKQLKVHLSQSQIDFNPLSLSFYSPTFTSYDQKSFSRHLMPEDILDDSKFSTHQRGMIRHVANDNDRTSGHLYREPVSSLLSTSSSSSVSNCHSSLTIHRSYLASKTTTTTPTNIKMLNTSTNSIEKSSLYPLLPLRASTQTTSRFSYLIRPSTPCIFGRETYDDEPMNDDEFFLTAGGIIHSCPNICELFIDDNRKLQSCDHLMLISQQTKLIDNDTLNCYDTEVDRYSILPRFQQNSLSTSTDSIDSELKLYKERHATGFSRPFYTDDISIYSSLLPKTWRSDNYLFLMPFIHHQNSSSVNSIRHEKRSRSYDLPIGPARSSVVA</sequence>
<dbReference type="Proteomes" id="UP000663834">
    <property type="component" value="Unassembled WGS sequence"/>
</dbReference>
<protein>
    <submittedName>
        <fullName evidence="1">Uncharacterized protein</fullName>
    </submittedName>
</protein>
<dbReference type="OrthoDB" id="10021782at2759"/>
<accession>A0A814XA68</accession>
<dbReference type="EMBL" id="CAJNOW010000030">
    <property type="protein sequence ID" value="CAF1213041.1"/>
    <property type="molecule type" value="Genomic_DNA"/>
</dbReference>
<reference evidence="1" key="1">
    <citation type="submission" date="2021-02" db="EMBL/GenBank/DDBJ databases">
        <authorList>
            <person name="Nowell W R."/>
        </authorList>
    </citation>
    <scope>NUCLEOTIDE SEQUENCE</scope>
</reference>
<name>A0A814XA68_9BILA</name>
<proteinExistence type="predicted"/>
<evidence type="ECO:0000313" key="1">
    <source>
        <dbReference type="EMBL" id="CAF1213041.1"/>
    </source>
</evidence>